<evidence type="ECO:0000259" key="8">
    <source>
        <dbReference type="Pfam" id="PF01602"/>
    </source>
</evidence>
<keyword evidence="4 5" id="KW-0472">Membrane</keyword>
<dbReference type="InterPro" id="IPR011989">
    <property type="entry name" value="ARM-like"/>
</dbReference>
<evidence type="ECO:0000313" key="10">
    <source>
        <dbReference type="Proteomes" id="UP000262825"/>
    </source>
</evidence>
<dbReference type="PIRSF" id="PIRSF037091">
    <property type="entry name" value="AP2_complex_alpha"/>
    <property type="match status" value="1"/>
</dbReference>
<sequence>MSFQSASNFISQHRRSDSGKKKSNSPNIMEGSMTPTSNTFSFENNSFTNDNTMKLNSNGTGTSSSNIFTSSNSGNNVSSNNGNPSKSTGNDAHNNISNKNSNNNKSHNDMKGLQLFIADLRAYQNSKEEQEARINSELSNITKNFSNKAHLNGYRRKKYVSKLLYIYLTTNYKKLPELVFGIEQMVCLMESSSANTKYSEKFIGYLGVEMLLPSLPKQQSPLIGRISQSLTNDLSSTKEEFVCLALNFVSGNNFYRPEVAKSLIDPVFQILRSPTSTDILKQKSLMAFLCLIRIVPEYIVDMEDKKRELWIQRITPLLDNKNLLLSVLPVCHYIITLIGPQYFEKIVPTLATYLYECFEDSGNGVGLVLPNPFLISKILLVLTDEMNGSRSIDVGSLNKLRKTVTKAIQLATQPVHDSMSRNIQSIILFSLINFAPKLDPSKEAIENSVSALCTLFKITRDVNTKYMTLDTLCKLCQATKSSTRPILCKNKELWAVGHDIMDASILSKWINLIYEITEVDNVKQSVDWLLKMMTHPEVNSGSSSINGLDLKRDIGMKIAILTEKYATDINWFVDVSLRLLSVSKVIEETKNENDGVWERLVQIVINNESLHRITCEKLLSDYIISTGDLLNLFTDKYFQCQQVSTRALILTSMMKLYKCDLSIGSTLIKFYQLELNSLDIELQTRSFEYLKIIQQTITSNSPFLLDYLFKPAPVFQINNNPLLSRFGVNNSNTSNVISSINLTTPPASSITAATSFSSSTPPLAPAPRKTTAMQSTGGANISSTNKYDSQTLIANWKQSFKRMAEHKQGILFQNNNLKILFSIVQGGSNSTTTSPDTIIVYHTFVNIDPEWDITSFYVDVIPSQLSDNPPYIIKPIILPEPVIKCGCRATYQYEVIYRKVFSIWKSPILNIQYKLGGNAFHDLNIKLPMPLQRTMVPTNSGETMKMPQYIQRWKQIGEALGSAGEYNIEIPSMIVNVESVKLLLNKKLGFDLIVTPSSMHNLIFGSGIVHTKSDGNFGVLIKLVYEEGRNSWIVTARTTTTEGNISQNIVETIKVCLE</sequence>
<keyword evidence="5" id="KW-0168">Coated pit</keyword>
<accession>A0A376B2I2</accession>
<dbReference type="GO" id="GO:0012505">
    <property type="term" value="C:endomembrane system"/>
    <property type="evidence" value="ECO:0007669"/>
    <property type="project" value="UniProtKB-SubCell"/>
</dbReference>
<dbReference type="Gene3D" id="3.30.310.10">
    <property type="entry name" value="TATA-Binding Protein"/>
    <property type="match status" value="1"/>
</dbReference>
<proteinExistence type="inferred from homology"/>
<gene>
    <name evidence="9" type="ORF">SCODWIG_00455</name>
</gene>
<dbReference type="InterPro" id="IPR012295">
    <property type="entry name" value="TBP_dom_sf"/>
</dbReference>
<organism evidence="9 10">
    <name type="scientific">Saccharomycodes ludwigii</name>
    <dbReference type="NCBI Taxonomy" id="36035"/>
    <lineage>
        <taxon>Eukaryota</taxon>
        <taxon>Fungi</taxon>
        <taxon>Dikarya</taxon>
        <taxon>Ascomycota</taxon>
        <taxon>Saccharomycotina</taxon>
        <taxon>Saccharomycetes</taxon>
        <taxon>Saccharomycodales</taxon>
        <taxon>Saccharomycodaceae</taxon>
        <taxon>Saccharomycodes</taxon>
    </lineage>
</organism>
<feature type="compositionally biased region" description="Low complexity" evidence="7">
    <location>
        <begin position="34"/>
        <end position="85"/>
    </location>
</feature>
<dbReference type="InterPro" id="IPR013041">
    <property type="entry name" value="Clathrin_app_Ig-like_sf"/>
</dbReference>
<dbReference type="Proteomes" id="UP000262825">
    <property type="component" value="Unassembled WGS sequence"/>
</dbReference>
<dbReference type="SUPFAM" id="SSF48371">
    <property type="entry name" value="ARM repeat"/>
    <property type="match status" value="1"/>
</dbReference>
<dbReference type="InterPro" id="IPR009028">
    <property type="entry name" value="Coatomer/calthrin_app_sub_C"/>
</dbReference>
<feature type="domain" description="Clathrin/coatomer adaptor adaptin-like N-terminal" evidence="8">
    <location>
        <begin position="131"/>
        <end position="619"/>
    </location>
</feature>
<evidence type="ECO:0000313" key="9">
    <source>
        <dbReference type="EMBL" id="SSD58694.1"/>
    </source>
</evidence>
<dbReference type="Gene3D" id="2.60.40.1230">
    <property type="match status" value="1"/>
</dbReference>
<evidence type="ECO:0000256" key="6">
    <source>
        <dbReference type="SAM" id="Coils"/>
    </source>
</evidence>
<protein>
    <recommendedName>
        <fullName evidence="5">AP-2 complex subunit alpha</fullName>
    </recommendedName>
</protein>
<evidence type="ECO:0000256" key="7">
    <source>
        <dbReference type="SAM" id="MobiDB-lite"/>
    </source>
</evidence>
<dbReference type="Pfam" id="PF01602">
    <property type="entry name" value="Adaptin_N"/>
    <property type="match status" value="1"/>
</dbReference>
<dbReference type="PANTHER" id="PTHR22780">
    <property type="entry name" value="ADAPTIN, ALPHA/GAMMA/EPSILON"/>
    <property type="match status" value="1"/>
</dbReference>
<evidence type="ECO:0000256" key="2">
    <source>
        <dbReference type="ARBA" id="ARBA00022448"/>
    </source>
</evidence>
<dbReference type="InterPro" id="IPR002553">
    <property type="entry name" value="Clathrin/coatomer_adapt-like_N"/>
</dbReference>
<dbReference type="VEuPathDB" id="FungiDB:SCODWIG_00455"/>
<feature type="region of interest" description="Disordered" evidence="7">
    <location>
        <begin position="1"/>
        <end position="109"/>
    </location>
</feature>
<dbReference type="InterPro" id="IPR050840">
    <property type="entry name" value="Adaptor_Complx_Large_Subunit"/>
</dbReference>
<comment type="similarity">
    <text evidence="5">Belongs to the adaptor complexes large subunit family.</text>
</comment>
<comment type="function">
    <text evidence="5">Adaptins are components of the adaptor complexes which link clathrin to receptors in coated vesicles. Clathrin-associated protein complexes are believed to interact with the cytoplasmic tails of membrane proteins, leading to their selection and concentration.</text>
</comment>
<dbReference type="Gene3D" id="1.25.10.10">
    <property type="entry name" value="Leucine-rich Repeat Variant"/>
    <property type="match status" value="1"/>
</dbReference>
<comment type="subcellular location">
    <subcellularLocation>
        <location evidence="1">Endomembrane system</location>
        <topology evidence="1">Peripheral membrane protein</topology>
    </subcellularLocation>
    <subcellularLocation>
        <location evidence="5">Membrane</location>
        <location evidence="5">Coated pit</location>
    </subcellularLocation>
</comment>
<keyword evidence="6" id="KW-0175">Coiled coil</keyword>
<feature type="region of interest" description="Disordered" evidence="7">
    <location>
        <begin position="754"/>
        <end position="780"/>
    </location>
</feature>
<dbReference type="GO" id="GO:0030117">
    <property type="term" value="C:membrane coat"/>
    <property type="evidence" value="ECO:0007669"/>
    <property type="project" value="InterPro"/>
</dbReference>
<evidence type="ECO:0000256" key="3">
    <source>
        <dbReference type="ARBA" id="ARBA00022927"/>
    </source>
</evidence>
<dbReference type="SUPFAM" id="SSF49348">
    <property type="entry name" value="Clathrin adaptor appendage domain"/>
    <property type="match status" value="1"/>
</dbReference>
<dbReference type="EMBL" id="UFAJ01000037">
    <property type="protein sequence ID" value="SSD58694.1"/>
    <property type="molecule type" value="Genomic_DNA"/>
</dbReference>
<dbReference type="AlphaFoldDB" id="A0A376B2I2"/>
<keyword evidence="10" id="KW-1185">Reference proteome</keyword>
<reference evidence="10" key="1">
    <citation type="submission" date="2018-06" db="EMBL/GenBank/DDBJ databases">
        <authorList>
            <person name="Guldener U."/>
        </authorList>
    </citation>
    <scope>NUCLEOTIDE SEQUENCE [LARGE SCALE GENOMIC DNA]</scope>
    <source>
        <strain evidence="10">UTAD17</strain>
    </source>
</reference>
<feature type="compositionally biased region" description="Polar residues" evidence="7">
    <location>
        <begin position="1"/>
        <end position="11"/>
    </location>
</feature>
<dbReference type="SUPFAM" id="SSF55711">
    <property type="entry name" value="Subdomain of clathrin and coatomer appendage domain"/>
    <property type="match status" value="1"/>
</dbReference>
<feature type="coiled-coil region" evidence="6">
    <location>
        <begin position="113"/>
        <end position="140"/>
    </location>
</feature>
<dbReference type="InterPro" id="IPR016024">
    <property type="entry name" value="ARM-type_fold"/>
</dbReference>
<name>A0A376B2I2_9ASCO</name>
<dbReference type="GO" id="GO:0016192">
    <property type="term" value="P:vesicle-mediated transport"/>
    <property type="evidence" value="ECO:0007669"/>
    <property type="project" value="InterPro"/>
</dbReference>
<evidence type="ECO:0000256" key="1">
    <source>
        <dbReference type="ARBA" id="ARBA00004184"/>
    </source>
</evidence>
<evidence type="ECO:0000256" key="4">
    <source>
        <dbReference type="ARBA" id="ARBA00023136"/>
    </source>
</evidence>
<keyword evidence="3 5" id="KW-0653">Protein transport</keyword>
<keyword evidence="2 5" id="KW-0813">Transport</keyword>
<dbReference type="GO" id="GO:0006886">
    <property type="term" value="P:intracellular protein transport"/>
    <property type="evidence" value="ECO:0007669"/>
    <property type="project" value="InterPro"/>
</dbReference>
<evidence type="ECO:0000256" key="5">
    <source>
        <dbReference type="PIRNR" id="PIRNR037091"/>
    </source>
</evidence>
<dbReference type="InterPro" id="IPR017104">
    <property type="entry name" value="AP2_complex_asu"/>
</dbReference>
<feature type="compositionally biased region" description="Low complexity" evidence="7">
    <location>
        <begin position="93"/>
        <end position="105"/>
    </location>
</feature>
<feature type="compositionally biased region" description="Polar residues" evidence="7">
    <location>
        <begin position="771"/>
        <end position="780"/>
    </location>
</feature>
<keyword evidence="5" id="KW-0254">Endocytosis</keyword>